<gene>
    <name evidence="3" type="ORF">CC1G_07786</name>
</gene>
<organism evidence="3 4">
    <name type="scientific">Coprinopsis cinerea (strain Okayama-7 / 130 / ATCC MYA-4618 / FGSC 9003)</name>
    <name type="common">Inky cap fungus</name>
    <name type="synonym">Hormographiella aspergillata</name>
    <dbReference type="NCBI Taxonomy" id="240176"/>
    <lineage>
        <taxon>Eukaryota</taxon>
        <taxon>Fungi</taxon>
        <taxon>Dikarya</taxon>
        <taxon>Basidiomycota</taxon>
        <taxon>Agaricomycotina</taxon>
        <taxon>Agaricomycetes</taxon>
        <taxon>Agaricomycetidae</taxon>
        <taxon>Agaricales</taxon>
        <taxon>Agaricineae</taxon>
        <taxon>Psathyrellaceae</taxon>
        <taxon>Coprinopsis</taxon>
    </lineage>
</organism>
<dbReference type="EMBL" id="AACS02000012">
    <property type="protein sequence ID" value="EAU86590.1"/>
    <property type="molecule type" value="Genomic_DNA"/>
</dbReference>
<reference evidence="3 4" key="1">
    <citation type="journal article" date="2010" name="Proc. Natl. Acad. Sci. U.S.A.">
        <title>Insights into evolution of multicellular fungi from the assembled chromosomes of the mushroom Coprinopsis cinerea (Coprinus cinereus).</title>
        <authorList>
            <person name="Stajich J.E."/>
            <person name="Wilke S.K."/>
            <person name="Ahren D."/>
            <person name="Au C.H."/>
            <person name="Birren B.W."/>
            <person name="Borodovsky M."/>
            <person name="Burns C."/>
            <person name="Canback B."/>
            <person name="Casselton L.A."/>
            <person name="Cheng C.K."/>
            <person name="Deng J."/>
            <person name="Dietrich F.S."/>
            <person name="Fargo D.C."/>
            <person name="Farman M.L."/>
            <person name="Gathman A.C."/>
            <person name="Goldberg J."/>
            <person name="Guigo R."/>
            <person name="Hoegger P.J."/>
            <person name="Hooker J.B."/>
            <person name="Huggins A."/>
            <person name="James T.Y."/>
            <person name="Kamada T."/>
            <person name="Kilaru S."/>
            <person name="Kodira C."/>
            <person name="Kues U."/>
            <person name="Kupfer D."/>
            <person name="Kwan H.S."/>
            <person name="Lomsadze A."/>
            <person name="Li W."/>
            <person name="Lilly W.W."/>
            <person name="Ma L.J."/>
            <person name="Mackey A.J."/>
            <person name="Manning G."/>
            <person name="Martin F."/>
            <person name="Muraguchi H."/>
            <person name="Natvig D.O."/>
            <person name="Palmerini H."/>
            <person name="Ramesh M.A."/>
            <person name="Rehmeyer C.J."/>
            <person name="Roe B.A."/>
            <person name="Shenoy N."/>
            <person name="Stanke M."/>
            <person name="Ter-Hovhannisyan V."/>
            <person name="Tunlid A."/>
            <person name="Velagapudi R."/>
            <person name="Vision T.J."/>
            <person name="Zeng Q."/>
            <person name="Zolan M.E."/>
            <person name="Pukkila P.J."/>
        </authorList>
    </citation>
    <scope>NUCLEOTIDE SEQUENCE [LARGE SCALE GENOMIC DNA]</scope>
    <source>
        <strain evidence="4">Okayama-7 / 130 / ATCC MYA-4618 / FGSC 9003</strain>
    </source>
</reference>
<sequence>MLSIPATTLFRTFLLVAAALPLARAEDVTLFRPQAPEPTVFPYTTPLIEWVGISPAGVDEEGYTHYVASQVYSVDVIGEEHTTKTVKNAFGRPQSYTITFKADATRDAITISTDNQFQTGATVGECLHHPENGTVVCSQTTFGRPPGAKEDEITTYHETTYTATREPYFTISNVETYAIPTITAGQLEEEDDARNDKSGAKAVAVGSVGGAWGVSVLASLAVSLLVWFREL</sequence>
<protein>
    <submittedName>
        <fullName evidence="3">Uncharacterized protein</fullName>
    </submittedName>
</protein>
<comment type="caution">
    <text evidence="3">The sequence shown here is derived from an EMBL/GenBank/DDBJ whole genome shotgun (WGS) entry which is preliminary data.</text>
</comment>
<accession>A8NP15</accession>
<feature type="chain" id="PRO_5002727319" evidence="2">
    <location>
        <begin position="26"/>
        <end position="231"/>
    </location>
</feature>
<dbReference type="KEGG" id="cci:CC1G_07786"/>
<name>A8NP15_COPC7</name>
<keyword evidence="1" id="KW-1133">Transmembrane helix</keyword>
<evidence type="ECO:0000313" key="3">
    <source>
        <dbReference type="EMBL" id="EAU86590.1"/>
    </source>
</evidence>
<evidence type="ECO:0000256" key="1">
    <source>
        <dbReference type="SAM" id="Phobius"/>
    </source>
</evidence>
<dbReference type="AlphaFoldDB" id="A8NP15"/>
<evidence type="ECO:0000256" key="2">
    <source>
        <dbReference type="SAM" id="SignalP"/>
    </source>
</evidence>
<keyword evidence="1" id="KW-0812">Transmembrane</keyword>
<feature type="transmembrane region" description="Helical" evidence="1">
    <location>
        <begin position="203"/>
        <end position="228"/>
    </location>
</feature>
<keyword evidence="1" id="KW-0472">Membrane</keyword>
<keyword evidence="2" id="KW-0732">Signal</keyword>
<feature type="signal peptide" evidence="2">
    <location>
        <begin position="1"/>
        <end position="25"/>
    </location>
</feature>
<dbReference type="VEuPathDB" id="FungiDB:CC1G_07786"/>
<dbReference type="InParanoid" id="A8NP15"/>
<dbReference type="RefSeq" id="XP_001835243.1">
    <property type="nucleotide sequence ID" value="XM_001835191.2"/>
</dbReference>
<keyword evidence="4" id="KW-1185">Reference proteome</keyword>
<dbReference type="GeneID" id="6011771"/>
<dbReference type="Proteomes" id="UP000001861">
    <property type="component" value="Unassembled WGS sequence"/>
</dbReference>
<proteinExistence type="predicted"/>
<evidence type="ECO:0000313" key="4">
    <source>
        <dbReference type="Proteomes" id="UP000001861"/>
    </source>
</evidence>